<keyword evidence="4 6" id="KW-1133">Transmembrane helix</keyword>
<dbReference type="Proteomes" id="UP000033451">
    <property type="component" value="Unassembled WGS sequence"/>
</dbReference>
<protein>
    <submittedName>
        <fullName evidence="7">Energy-coupling factor transporter transmembrane protein EcfT</fullName>
    </submittedName>
    <submittedName>
        <fullName evidence="8">Putative HMP/thiamine permease protein YkoC</fullName>
    </submittedName>
</protein>
<organism evidence="8 9">
    <name type="scientific">Microbacterium ginsengisoli</name>
    <dbReference type="NCBI Taxonomy" id="400772"/>
    <lineage>
        <taxon>Bacteria</taxon>
        <taxon>Bacillati</taxon>
        <taxon>Actinomycetota</taxon>
        <taxon>Actinomycetes</taxon>
        <taxon>Micrococcales</taxon>
        <taxon>Microbacteriaceae</taxon>
        <taxon>Microbacterium</taxon>
    </lineage>
</organism>
<feature type="transmembrane region" description="Helical" evidence="6">
    <location>
        <begin position="19"/>
        <end position="37"/>
    </location>
</feature>
<reference evidence="8 9" key="1">
    <citation type="submission" date="2015-02" db="EMBL/GenBank/DDBJ databases">
        <title>Draft genome sequences of ten Microbacterium spp. with emphasis on heavy metal contaminated environments.</title>
        <authorList>
            <person name="Corretto E."/>
        </authorList>
    </citation>
    <scope>NUCLEOTIDE SEQUENCE [LARGE SCALE GENOMIC DNA]</scope>
    <source>
        <strain evidence="8 9">DSM 18659</strain>
    </source>
</reference>
<evidence type="ECO:0000313" key="9">
    <source>
        <dbReference type="Proteomes" id="UP000033451"/>
    </source>
</evidence>
<sequence length="265" mass="27556">MTTATPIDASAPTVIRTRLGLDPLTLFAAVIPASIGLVFTRDLVVPLVFLGIGLALALIVSRVSARVLALLVLALPVAIVALALLFALWVDPATVADTRVAVGIAGRDLTVGALTVGAATALRLAAITALLFAAGSAADGPDLVRALVQHLRVPYRVGYAALAALRFVPRFARELDVIRRAHRVRDAAAPGPFTALARGFGYAVPLLAGAIRHAERVALAMDARAFGAHATRTEPRVARWHRLDTAVVAGGWVLTVAVFVVVAAS</sequence>
<dbReference type="AlphaFoldDB" id="A0A0F0LYY1"/>
<evidence type="ECO:0000313" key="7">
    <source>
        <dbReference type="EMBL" id="HAN25772.1"/>
    </source>
</evidence>
<keyword evidence="9" id="KW-1185">Reference proteome</keyword>
<feature type="transmembrane region" description="Helical" evidence="6">
    <location>
        <begin position="109"/>
        <end position="133"/>
    </location>
</feature>
<feature type="transmembrane region" description="Helical" evidence="6">
    <location>
        <begin position="67"/>
        <end position="89"/>
    </location>
</feature>
<dbReference type="OrthoDB" id="92887at2"/>
<keyword evidence="5 6" id="KW-0472">Membrane</keyword>
<feature type="transmembrane region" description="Helical" evidence="6">
    <location>
        <begin position="246"/>
        <end position="264"/>
    </location>
</feature>
<dbReference type="GO" id="GO:0005886">
    <property type="term" value="C:plasma membrane"/>
    <property type="evidence" value="ECO:0007669"/>
    <property type="project" value="UniProtKB-ARBA"/>
</dbReference>
<dbReference type="Proteomes" id="UP000257479">
    <property type="component" value="Unassembled WGS sequence"/>
</dbReference>
<evidence type="ECO:0000313" key="10">
    <source>
        <dbReference type="Proteomes" id="UP000257479"/>
    </source>
</evidence>
<keyword evidence="3 6" id="KW-0812">Transmembrane</keyword>
<gene>
    <name evidence="8" type="primary">ykoC</name>
    <name evidence="7" type="ORF">DCP95_14570</name>
    <name evidence="8" type="ORF">RR49_01614</name>
</gene>
<dbReference type="STRING" id="400772.RR49_01614"/>
<dbReference type="PATRIC" id="fig|400772.4.peg.1634"/>
<evidence type="ECO:0000256" key="2">
    <source>
        <dbReference type="ARBA" id="ARBA00022475"/>
    </source>
</evidence>
<dbReference type="Pfam" id="PF02361">
    <property type="entry name" value="CbiQ"/>
    <property type="match status" value="1"/>
</dbReference>
<dbReference type="EMBL" id="DMNG01000256">
    <property type="protein sequence ID" value="HAN25772.1"/>
    <property type="molecule type" value="Genomic_DNA"/>
</dbReference>
<evidence type="ECO:0000256" key="5">
    <source>
        <dbReference type="ARBA" id="ARBA00023136"/>
    </source>
</evidence>
<evidence type="ECO:0000313" key="8">
    <source>
        <dbReference type="EMBL" id="KJL36601.1"/>
    </source>
</evidence>
<evidence type="ECO:0000256" key="6">
    <source>
        <dbReference type="SAM" id="Phobius"/>
    </source>
</evidence>
<dbReference type="CDD" id="cd16914">
    <property type="entry name" value="EcfT"/>
    <property type="match status" value="1"/>
</dbReference>
<comment type="subcellular location">
    <subcellularLocation>
        <location evidence="1">Membrane</location>
        <topology evidence="1">Multi-pass membrane protein</topology>
    </subcellularLocation>
</comment>
<reference evidence="7 10" key="2">
    <citation type="journal article" date="2018" name="Nat. Biotechnol.">
        <title>A standardized bacterial taxonomy based on genome phylogeny substantially revises the tree of life.</title>
        <authorList>
            <person name="Parks D.H."/>
            <person name="Chuvochina M."/>
            <person name="Waite D.W."/>
            <person name="Rinke C."/>
            <person name="Skarshewski A."/>
            <person name="Chaumeil P.A."/>
            <person name="Hugenholtz P."/>
        </authorList>
    </citation>
    <scope>NUCLEOTIDE SEQUENCE [LARGE SCALE GENOMIC DNA]</scope>
    <source>
        <strain evidence="7">UBA9152</strain>
    </source>
</reference>
<evidence type="ECO:0000256" key="4">
    <source>
        <dbReference type="ARBA" id="ARBA00022989"/>
    </source>
</evidence>
<accession>A0A0F0LYY1</accession>
<evidence type="ECO:0000256" key="1">
    <source>
        <dbReference type="ARBA" id="ARBA00004141"/>
    </source>
</evidence>
<dbReference type="RefSeq" id="WP_045247534.1">
    <property type="nucleotide sequence ID" value="NZ_JYIY01000073.1"/>
</dbReference>
<comment type="caution">
    <text evidence="8">The sequence shown here is derived from an EMBL/GenBank/DDBJ whole genome shotgun (WGS) entry which is preliminary data.</text>
</comment>
<dbReference type="PANTHER" id="PTHR34857">
    <property type="entry name" value="SLL0384 PROTEIN"/>
    <property type="match status" value="1"/>
</dbReference>
<dbReference type="EMBL" id="JYIY01000073">
    <property type="protein sequence ID" value="KJL36601.1"/>
    <property type="molecule type" value="Genomic_DNA"/>
</dbReference>
<keyword evidence="2" id="KW-1003">Cell membrane</keyword>
<name>A0A0F0LYY1_9MICO</name>
<evidence type="ECO:0000256" key="3">
    <source>
        <dbReference type="ARBA" id="ARBA00022692"/>
    </source>
</evidence>
<dbReference type="PANTHER" id="PTHR34857:SF2">
    <property type="entry name" value="SLL0384 PROTEIN"/>
    <property type="match status" value="1"/>
</dbReference>
<dbReference type="InterPro" id="IPR003339">
    <property type="entry name" value="ABC/ECF_trnsptr_transmembrane"/>
</dbReference>
<feature type="transmembrane region" description="Helical" evidence="6">
    <location>
        <begin position="43"/>
        <end position="60"/>
    </location>
</feature>
<dbReference type="InterPro" id="IPR051611">
    <property type="entry name" value="ECF_transporter_component"/>
</dbReference>
<proteinExistence type="predicted"/>